<evidence type="ECO:0000313" key="2">
    <source>
        <dbReference type="EMBL" id="BAF04654.1"/>
    </source>
</evidence>
<gene>
    <name evidence="2" type="ordered locus">Os01g0278100</name>
</gene>
<reference evidence="2 3" key="1">
    <citation type="journal article" date="2005" name="Nature">
        <title>The map-based sequence of the rice genome.</title>
        <authorList>
            <consortium name="International rice genome sequencing project (IRGSP)"/>
            <person name="Matsumoto T."/>
            <person name="Wu J."/>
            <person name="Kanamori H."/>
            <person name="Katayose Y."/>
            <person name="Fujisawa M."/>
            <person name="Namiki N."/>
            <person name="Mizuno H."/>
            <person name="Yamamoto K."/>
            <person name="Antonio B.A."/>
            <person name="Baba T."/>
            <person name="Sakata K."/>
            <person name="Nagamura Y."/>
            <person name="Aoki H."/>
            <person name="Arikawa K."/>
            <person name="Arita K."/>
            <person name="Bito T."/>
            <person name="Chiden Y."/>
            <person name="Fujitsuka N."/>
            <person name="Fukunaka R."/>
            <person name="Hamada M."/>
            <person name="Harada C."/>
            <person name="Hayashi A."/>
            <person name="Hijishita S."/>
            <person name="Honda M."/>
            <person name="Hosokawa S."/>
            <person name="Ichikawa Y."/>
            <person name="Idonuma A."/>
            <person name="Iijima M."/>
            <person name="Ikeda M."/>
            <person name="Ikeno M."/>
            <person name="Ito K."/>
            <person name="Ito S."/>
            <person name="Ito T."/>
            <person name="Ito Y."/>
            <person name="Ito Y."/>
            <person name="Iwabuchi A."/>
            <person name="Kamiya K."/>
            <person name="Karasawa W."/>
            <person name="Kurita K."/>
            <person name="Katagiri S."/>
            <person name="Kikuta A."/>
            <person name="Kobayashi H."/>
            <person name="Kobayashi N."/>
            <person name="Machita K."/>
            <person name="Maehara T."/>
            <person name="Masukawa M."/>
            <person name="Mizubayashi T."/>
            <person name="Mukai Y."/>
            <person name="Nagasaki H."/>
            <person name="Nagata Y."/>
            <person name="Naito S."/>
            <person name="Nakashima M."/>
            <person name="Nakama Y."/>
            <person name="Nakamichi Y."/>
            <person name="Nakamura M."/>
            <person name="Meguro A."/>
            <person name="Negishi M."/>
            <person name="Ohta I."/>
            <person name="Ohta T."/>
            <person name="Okamoto M."/>
            <person name="Ono N."/>
            <person name="Saji S."/>
            <person name="Sakaguchi M."/>
            <person name="Sakai K."/>
            <person name="Shibata M."/>
            <person name="Shimokawa T."/>
            <person name="Song J."/>
            <person name="Takazaki Y."/>
            <person name="Terasawa K."/>
            <person name="Tsugane M."/>
            <person name="Tsuji K."/>
            <person name="Ueda S."/>
            <person name="Waki K."/>
            <person name="Yamagata H."/>
            <person name="Yamamoto M."/>
            <person name="Yamamoto S."/>
            <person name="Yamane H."/>
            <person name="Yoshiki S."/>
            <person name="Yoshihara R."/>
            <person name="Yukawa K."/>
            <person name="Zhong H."/>
            <person name="Yano M."/>
            <person name="Yuan Q."/>
            <person name="Ouyang S."/>
            <person name="Liu J."/>
            <person name="Jones K.M."/>
            <person name="Gansberger K."/>
            <person name="Moffat K."/>
            <person name="Hill J."/>
            <person name="Bera J."/>
            <person name="Fadrosh D."/>
            <person name="Jin S."/>
            <person name="Johri S."/>
            <person name="Kim M."/>
            <person name="Overton L."/>
            <person name="Reardon M."/>
            <person name="Tsitrin T."/>
            <person name="Vuong H."/>
            <person name="Weaver B."/>
            <person name="Ciecko A."/>
            <person name="Tallon L."/>
            <person name="Jackson J."/>
            <person name="Pai G."/>
            <person name="Aken S.V."/>
            <person name="Utterback T."/>
            <person name="Reidmuller S."/>
            <person name="Feldblyum T."/>
            <person name="Hsiao J."/>
            <person name="Zismann V."/>
            <person name="Iobst S."/>
            <person name="de Vazeille A.R."/>
            <person name="Buell C.R."/>
            <person name="Ying K."/>
            <person name="Li Y."/>
            <person name="Lu T."/>
            <person name="Huang Y."/>
            <person name="Zhao Q."/>
            <person name="Feng Q."/>
            <person name="Zhang L."/>
            <person name="Zhu J."/>
            <person name="Weng Q."/>
            <person name="Mu J."/>
            <person name="Lu Y."/>
            <person name="Fan D."/>
            <person name="Liu Y."/>
            <person name="Guan J."/>
            <person name="Zhang Y."/>
            <person name="Yu S."/>
            <person name="Liu X."/>
            <person name="Zhang Y."/>
            <person name="Hong G."/>
            <person name="Han B."/>
            <person name="Choisne N."/>
            <person name="Demange N."/>
            <person name="Orjeda G."/>
            <person name="Samain S."/>
            <person name="Cattolico L."/>
            <person name="Pelletier E."/>
            <person name="Couloux A."/>
            <person name="Segurens B."/>
            <person name="Wincker P."/>
            <person name="D'Hont A."/>
            <person name="Scarpelli C."/>
            <person name="Weissenbach J."/>
            <person name="Salanoubat M."/>
            <person name="Quetier F."/>
            <person name="Yu Y."/>
            <person name="Kim H.R."/>
            <person name="Rambo T."/>
            <person name="Currie J."/>
            <person name="Collura K."/>
            <person name="Luo M."/>
            <person name="Yang T."/>
            <person name="Ammiraju J.S.S."/>
            <person name="Engler F."/>
            <person name="Soderlund C."/>
            <person name="Wing R.A."/>
            <person name="Palmer L.E."/>
            <person name="de la Bastide M."/>
            <person name="Spiegel L."/>
            <person name="Nascimento L."/>
            <person name="Zutavern T."/>
            <person name="O'Shaughnessy A."/>
            <person name="Dike S."/>
            <person name="Dedhia N."/>
            <person name="Preston R."/>
            <person name="Balija V."/>
            <person name="McCombie W.R."/>
            <person name="Chow T."/>
            <person name="Chen H."/>
            <person name="Chung M."/>
            <person name="Chen C."/>
            <person name="Shaw J."/>
            <person name="Wu H."/>
            <person name="Hsiao K."/>
            <person name="Chao Y."/>
            <person name="Chu M."/>
            <person name="Cheng C."/>
            <person name="Hour A."/>
            <person name="Lee P."/>
            <person name="Lin S."/>
            <person name="Lin Y."/>
            <person name="Liou J."/>
            <person name="Liu S."/>
            <person name="Hsing Y."/>
            <person name="Raghuvanshi S."/>
            <person name="Mohanty A."/>
            <person name="Bharti A.K."/>
            <person name="Gaur A."/>
            <person name="Gupta V."/>
            <person name="Kumar D."/>
            <person name="Ravi V."/>
            <person name="Vij S."/>
            <person name="Kapur A."/>
            <person name="Khurana P."/>
            <person name="Khurana P."/>
            <person name="Khurana J.P."/>
            <person name="Tyagi A.K."/>
            <person name="Gaikwad K."/>
            <person name="Singh A."/>
            <person name="Dalal V."/>
            <person name="Srivastava S."/>
            <person name="Dixit A."/>
            <person name="Pal A.K."/>
            <person name="Ghazi I.A."/>
            <person name="Yadav M."/>
            <person name="Pandit A."/>
            <person name="Bhargava A."/>
            <person name="Sureshbabu K."/>
            <person name="Batra K."/>
            <person name="Sharma T.R."/>
            <person name="Mohapatra T."/>
            <person name="Singh N.K."/>
            <person name="Messing J."/>
            <person name="Nelson A.B."/>
            <person name="Fuks G."/>
            <person name="Kavchok S."/>
            <person name="Keizer G."/>
            <person name="Linton E."/>
            <person name="Llaca V."/>
            <person name="Song R."/>
            <person name="Tanyolac B."/>
            <person name="Young S."/>
            <person name="Ho-Il K."/>
            <person name="Hahn J.H."/>
            <person name="Sangsakoo G."/>
            <person name="Vanavichit A."/>
            <person name="de Mattos Luiz.A.T."/>
            <person name="Zimmer P.D."/>
            <person name="Malone G."/>
            <person name="Dellagostin O."/>
            <person name="de Oliveira A.C."/>
            <person name="Bevan M."/>
            <person name="Bancroft I."/>
            <person name="Minx P."/>
            <person name="Cordum H."/>
            <person name="Wilson R."/>
            <person name="Cheng Z."/>
            <person name="Jin W."/>
            <person name="Jiang J."/>
            <person name="Leong S.A."/>
            <person name="Iwama H."/>
            <person name="Gojobori T."/>
            <person name="Itoh T."/>
            <person name="Niimura Y."/>
            <person name="Fujii Y."/>
            <person name="Habara T."/>
            <person name="Sakai H."/>
            <person name="Sato Y."/>
            <person name="Wilson G."/>
            <person name="Kumar K."/>
            <person name="McCouch S."/>
            <person name="Juretic N."/>
            <person name="Hoen D."/>
            <person name="Wright S."/>
            <person name="Bruskiewich R."/>
            <person name="Bureau T."/>
            <person name="Miyao A."/>
            <person name="Hirochika H."/>
            <person name="Nishikawa T."/>
            <person name="Kadowaki K."/>
            <person name="Sugiura M."/>
            <person name="Burr B."/>
            <person name="Sasaki T."/>
        </authorList>
    </citation>
    <scope>NUCLEOTIDE SEQUENCE [LARGE SCALE GENOMIC DNA]</scope>
    <source>
        <strain evidence="3">cv. Nipponbare</strain>
    </source>
</reference>
<proteinExistence type="predicted"/>
<name>Q0JNM4_ORYSJ</name>
<feature type="region of interest" description="Disordered" evidence="1">
    <location>
        <begin position="1"/>
        <end position="26"/>
    </location>
</feature>
<feature type="non-terminal residue" evidence="2">
    <location>
        <position position="1"/>
    </location>
</feature>
<dbReference type="KEGG" id="dosa:Os01g0278100"/>
<dbReference type="Proteomes" id="UP000000763">
    <property type="component" value="Chromosome 1"/>
</dbReference>
<dbReference type="EMBL" id="AP008207">
    <property type="protein sequence ID" value="BAF04654.1"/>
    <property type="molecule type" value="Genomic_DNA"/>
</dbReference>
<evidence type="ECO:0000256" key="1">
    <source>
        <dbReference type="SAM" id="MobiDB-lite"/>
    </source>
</evidence>
<sequence length="68" mass="7865">QRGGRKTKNNRCRNKLRASSRKTIAKGAASVTKFKDTMLEHVLVEAKDKKTINRQAIDDYDEEKEEEE</sequence>
<feature type="compositionally biased region" description="Basic residues" evidence="1">
    <location>
        <begin position="1"/>
        <end position="24"/>
    </location>
</feature>
<protein>
    <submittedName>
        <fullName evidence="2">Os01g0278100 protein</fullName>
    </submittedName>
</protein>
<dbReference type="AlphaFoldDB" id="Q0JNM4"/>
<reference evidence="3" key="2">
    <citation type="journal article" date="2008" name="Nucleic Acids Res.">
        <title>The rice annotation project database (RAP-DB): 2008 update.</title>
        <authorList>
            <consortium name="The rice annotation project (RAP)"/>
        </authorList>
    </citation>
    <scope>GENOME REANNOTATION</scope>
    <source>
        <strain evidence="3">cv. Nipponbare</strain>
    </source>
</reference>
<organism evidence="2 3">
    <name type="scientific">Oryza sativa subsp. japonica</name>
    <name type="common">Rice</name>
    <dbReference type="NCBI Taxonomy" id="39947"/>
    <lineage>
        <taxon>Eukaryota</taxon>
        <taxon>Viridiplantae</taxon>
        <taxon>Streptophyta</taxon>
        <taxon>Embryophyta</taxon>
        <taxon>Tracheophyta</taxon>
        <taxon>Spermatophyta</taxon>
        <taxon>Magnoliopsida</taxon>
        <taxon>Liliopsida</taxon>
        <taxon>Poales</taxon>
        <taxon>Poaceae</taxon>
        <taxon>BOP clade</taxon>
        <taxon>Oryzoideae</taxon>
        <taxon>Oryzeae</taxon>
        <taxon>Oryzinae</taxon>
        <taxon>Oryza</taxon>
        <taxon>Oryza sativa</taxon>
    </lineage>
</organism>
<evidence type="ECO:0000313" key="3">
    <source>
        <dbReference type="Proteomes" id="UP000000763"/>
    </source>
</evidence>
<accession>Q0JNM4</accession>